<dbReference type="EMBL" id="JADGJH010001453">
    <property type="protein sequence ID" value="KAJ3113383.1"/>
    <property type="molecule type" value="Genomic_DNA"/>
</dbReference>
<organism evidence="2 3">
    <name type="scientific">Physocladia obscura</name>
    <dbReference type="NCBI Taxonomy" id="109957"/>
    <lineage>
        <taxon>Eukaryota</taxon>
        <taxon>Fungi</taxon>
        <taxon>Fungi incertae sedis</taxon>
        <taxon>Chytridiomycota</taxon>
        <taxon>Chytridiomycota incertae sedis</taxon>
        <taxon>Chytridiomycetes</taxon>
        <taxon>Chytridiales</taxon>
        <taxon>Chytriomycetaceae</taxon>
        <taxon>Physocladia</taxon>
    </lineage>
</organism>
<evidence type="ECO:0000313" key="2">
    <source>
        <dbReference type="EMBL" id="KAJ3113383.1"/>
    </source>
</evidence>
<feature type="region of interest" description="Disordered" evidence="1">
    <location>
        <begin position="474"/>
        <end position="555"/>
    </location>
</feature>
<proteinExistence type="predicted"/>
<reference evidence="2" key="1">
    <citation type="submission" date="2020-05" db="EMBL/GenBank/DDBJ databases">
        <title>Phylogenomic resolution of chytrid fungi.</title>
        <authorList>
            <person name="Stajich J.E."/>
            <person name="Amses K."/>
            <person name="Simmons R."/>
            <person name="Seto K."/>
            <person name="Myers J."/>
            <person name="Bonds A."/>
            <person name="Quandt C.A."/>
            <person name="Barry K."/>
            <person name="Liu P."/>
            <person name="Grigoriev I."/>
            <person name="Longcore J.E."/>
            <person name="James T.Y."/>
        </authorList>
    </citation>
    <scope>NUCLEOTIDE SEQUENCE</scope>
    <source>
        <strain evidence="2">JEL0513</strain>
    </source>
</reference>
<protein>
    <submittedName>
        <fullName evidence="2">Uncharacterized protein</fullName>
    </submittedName>
</protein>
<feature type="compositionally biased region" description="Polar residues" evidence="1">
    <location>
        <begin position="483"/>
        <end position="506"/>
    </location>
</feature>
<feature type="compositionally biased region" description="Polar residues" evidence="1">
    <location>
        <begin position="534"/>
        <end position="549"/>
    </location>
</feature>
<gene>
    <name evidence="2" type="ORF">HK100_002007</name>
</gene>
<comment type="caution">
    <text evidence="2">The sequence shown here is derived from an EMBL/GenBank/DDBJ whole genome shotgun (WGS) entry which is preliminary data.</text>
</comment>
<sequence>MTMPTIKPRNPQKAGVVHASPNAKENMNVPMSPMQSTLKEATLQSHTNFKPHSLLSNAASILGLADSAALPKPLSAGSNPKSVKASACSKSPRPARKSNTSNNNNANVTPSPALARSSSNSTLFDSDSFYMTQRKDDAMGLSSDAIADSKLLSPADIVTFVESLKYLVALSAGDVEVSQHQIGVIRTAVFSFYDIIYEETSDFSATAIFCSSSLAPLLANLHAIQRYSVKTTTPQFHSPTPTEINSIFCSITRAFSLINAHHADPAEPVYLDTRRLVDKIVEDTVWPLQYVFTILVAVLADDLAFAAMEARKLAQRFESSENRVSVQTLVNSSSDLDQDFEDLVTLFEKINLGSVSSQQDSVSTIDSKAVLNEPTTIESKYNDFDAEYIEKMAGNAFIVYTGKTDAFISKQISSASKSDSSKQTLETLMTQSSGNNNKSHKTADTAVKTAIARISANALTEGDALVVLSGWSGEDDDEEAADGNSSNNVHPLSPPQLQHTRSTSGYETPKKAGSFHAQSSFVPTPPSVVPQRSRGATNSLGRLGSTNGSVVGVPNIPCSNSSSRTQQAAAEKLVDHKFKTVSLARLDGVKYLSPGYSRLTVTILTERVDVDLRRKTRNGWHDEIEKIEMLNRVKDALKYGAIRVDKDLVTLFF</sequence>
<evidence type="ECO:0000313" key="3">
    <source>
        <dbReference type="Proteomes" id="UP001211907"/>
    </source>
</evidence>
<keyword evidence="3" id="KW-1185">Reference proteome</keyword>
<name>A0AAD5T206_9FUNG</name>
<feature type="compositionally biased region" description="Low complexity" evidence="1">
    <location>
        <begin position="99"/>
        <end position="120"/>
    </location>
</feature>
<feature type="region of interest" description="Disordered" evidence="1">
    <location>
        <begin position="74"/>
        <end position="120"/>
    </location>
</feature>
<dbReference type="AlphaFoldDB" id="A0AAD5T206"/>
<dbReference type="Proteomes" id="UP001211907">
    <property type="component" value="Unassembled WGS sequence"/>
</dbReference>
<feature type="region of interest" description="Disordered" evidence="1">
    <location>
        <begin position="1"/>
        <end position="30"/>
    </location>
</feature>
<accession>A0AAD5T206</accession>
<evidence type="ECO:0000256" key="1">
    <source>
        <dbReference type="SAM" id="MobiDB-lite"/>
    </source>
</evidence>